<proteinExistence type="predicted"/>
<evidence type="ECO:0000313" key="3">
    <source>
        <dbReference type="Proteomes" id="UP001221142"/>
    </source>
</evidence>
<feature type="compositionally biased region" description="Acidic residues" evidence="1">
    <location>
        <begin position="205"/>
        <end position="215"/>
    </location>
</feature>
<reference evidence="2" key="1">
    <citation type="submission" date="2023-03" db="EMBL/GenBank/DDBJ databases">
        <title>Massive genome expansion in bonnet fungi (Mycena s.s.) driven by repeated elements and novel gene families across ecological guilds.</title>
        <authorList>
            <consortium name="Lawrence Berkeley National Laboratory"/>
            <person name="Harder C.B."/>
            <person name="Miyauchi S."/>
            <person name="Viragh M."/>
            <person name="Kuo A."/>
            <person name="Thoen E."/>
            <person name="Andreopoulos B."/>
            <person name="Lu D."/>
            <person name="Skrede I."/>
            <person name="Drula E."/>
            <person name="Henrissat B."/>
            <person name="Morin E."/>
            <person name="Kohler A."/>
            <person name="Barry K."/>
            <person name="LaButti K."/>
            <person name="Morin E."/>
            <person name="Salamov A."/>
            <person name="Lipzen A."/>
            <person name="Mereny Z."/>
            <person name="Hegedus B."/>
            <person name="Baldrian P."/>
            <person name="Stursova M."/>
            <person name="Weitz H."/>
            <person name="Taylor A."/>
            <person name="Grigoriev I.V."/>
            <person name="Nagy L.G."/>
            <person name="Martin F."/>
            <person name="Kauserud H."/>
        </authorList>
    </citation>
    <scope>NUCLEOTIDE SEQUENCE</scope>
    <source>
        <strain evidence="2">9284</strain>
    </source>
</reference>
<organism evidence="2 3">
    <name type="scientific">Roridomyces roridus</name>
    <dbReference type="NCBI Taxonomy" id="1738132"/>
    <lineage>
        <taxon>Eukaryota</taxon>
        <taxon>Fungi</taxon>
        <taxon>Dikarya</taxon>
        <taxon>Basidiomycota</taxon>
        <taxon>Agaricomycotina</taxon>
        <taxon>Agaricomycetes</taxon>
        <taxon>Agaricomycetidae</taxon>
        <taxon>Agaricales</taxon>
        <taxon>Marasmiineae</taxon>
        <taxon>Mycenaceae</taxon>
        <taxon>Roridomyces</taxon>
    </lineage>
</organism>
<sequence length="267" mass="31435">MDMPMRGQKEAPKTFKGKYTEVSDFIRHLERLFKKCKITDDADKCNYLMEYCSNDVQILIRSLDSYRRQQWSALRDEVLQSYDADRALEKYKPMDVITFTLKTKNTPCYTLTEWRKYKVKYITVAGGPYQRGHITRADYHTYFWVGIHQSLRMILENLLLQRQPIRNPSAYYKIQEINNVAEWHFRRNKHEALIINASDYGTQVDDDDTDDEASEFDGHELTKKTSYSHGKPETDIDAIASMIKTLNGMSPEDPEYAPLYFKMLKCT</sequence>
<dbReference type="AlphaFoldDB" id="A0AAD7FZE3"/>
<accession>A0AAD7FZE3</accession>
<comment type="caution">
    <text evidence="2">The sequence shown here is derived from an EMBL/GenBank/DDBJ whole genome shotgun (WGS) entry which is preliminary data.</text>
</comment>
<dbReference type="EMBL" id="JARKIF010000001">
    <property type="protein sequence ID" value="KAJ7651251.1"/>
    <property type="molecule type" value="Genomic_DNA"/>
</dbReference>
<evidence type="ECO:0000256" key="1">
    <source>
        <dbReference type="SAM" id="MobiDB-lite"/>
    </source>
</evidence>
<evidence type="ECO:0000313" key="2">
    <source>
        <dbReference type="EMBL" id="KAJ7651251.1"/>
    </source>
</evidence>
<name>A0AAD7FZE3_9AGAR</name>
<keyword evidence="3" id="KW-1185">Reference proteome</keyword>
<protein>
    <submittedName>
        <fullName evidence="2">Uncharacterized protein</fullName>
    </submittedName>
</protein>
<gene>
    <name evidence="2" type="ORF">FB45DRAFT_1018599</name>
</gene>
<feature type="region of interest" description="Disordered" evidence="1">
    <location>
        <begin position="205"/>
        <end position="230"/>
    </location>
</feature>
<dbReference type="Proteomes" id="UP001221142">
    <property type="component" value="Unassembled WGS sequence"/>
</dbReference>